<dbReference type="InterPro" id="IPR029062">
    <property type="entry name" value="Class_I_gatase-like"/>
</dbReference>
<dbReference type="InterPro" id="IPR052158">
    <property type="entry name" value="INH-QAR"/>
</dbReference>
<protein>
    <submittedName>
        <fullName evidence="3">DJ-1/PfpI family protein</fullName>
    </submittedName>
</protein>
<keyword evidence="1" id="KW-1133">Transmembrane helix</keyword>
<keyword evidence="1" id="KW-0472">Membrane</keyword>
<dbReference type="RefSeq" id="WP_244288682.1">
    <property type="nucleotide sequence ID" value="NZ_JAMQPU010000005.1"/>
</dbReference>
<evidence type="ECO:0000313" key="4">
    <source>
        <dbReference type="Proteomes" id="UP001209694"/>
    </source>
</evidence>
<dbReference type="Pfam" id="PF01965">
    <property type="entry name" value="DJ-1_PfpI"/>
    <property type="match status" value="1"/>
</dbReference>
<dbReference type="Gene3D" id="3.40.50.880">
    <property type="match status" value="1"/>
</dbReference>
<evidence type="ECO:0000313" key="3">
    <source>
        <dbReference type="EMBL" id="MCW7516658.1"/>
    </source>
</evidence>
<keyword evidence="1" id="KW-0812">Transmembrane</keyword>
<reference evidence="3" key="1">
    <citation type="submission" date="2022-06" db="EMBL/GenBank/DDBJ databases">
        <title>Leptospira isolates from biofilms formed at urban environments.</title>
        <authorList>
            <person name="Ribeiro P.S."/>
            <person name="Sousa T."/>
            <person name="Carvalho N."/>
            <person name="Aburjaile F."/>
            <person name="Neves F."/>
            <person name="Oliveira D."/>
            <person name="Blanco L."/>
            <person name="Lima J."/>
            <person name="Costa F."/>
            <person name="Brenig B."/>
            <person name="Soares S."/>
            <person name="Ramos R."/>
            <person name="Goes-Neto A."/>
            <person name="Matiuzzi M."/>
            <person name="Azevedo V."/>
            <person name="Ristow P."/>
        </authorList>
    </citation>
    <scope>NUCLEOTIDE SEQUENCE</scope>
    <source>
        <strain evidence="3">VSF7</strain>
    </source>
</reference>
<dbReference type="EMBL" id="JAMQQD010000006">
    <property type="protein sequence ID" value="MCW7516658.1"/>
    <property type="molecule type" value="Genomic_DNA"/>
</dbReference>
<dbReference type="PANTHER" id="PTHR43130">
    <property type="entry name" value="ARAC-FAMILY TRANSCRIPTIONAL REGULATOR"/>
    <property type="match status" value="1"/>
</dbReference>
<dbReference type="AlphaFoldDB" id="A0AAW5VEI1"/>
<dbReference type="PANTHER" id="PTHR43130:SF2">
    <property type="entry name" value="DJ-1_PFPI DOMAIN-CONTAINING PROTEIN"/>
    <property type="match status" value="1"/>
</dbReference>
<accession>A0AAW5VEI1</accession>
<feature type="transmembrane region" description="Helical" evidence="1">
    <location>
        <begin position="21"/>
        <end position="41"/>
    </location>
</feature>
<proteinExistence type="predicted"/>
<evidence type="ECO:0000259" key="2">
    <source>
        <dbReference type="Pfam" id="PF01965"/>
    </source>
</evidence>
<feature type="domain" description="DJ-1/PfpI" evidence="2">
    <location>
        <begin position="73"/>
        <end position="229"/>
    </location>
</feature>
<sequence length="383" mass="43616">MNQNLLQNQFNNGKTKQFQSITRRFLLCIFMFGIFYTHLFANPFHTKQKYLNQIPIKSKHKKPIITIISDNEFTELTDFLVPYGILKQADISELYAIAPASGKVQLFPALSVEVETSFDAFDKEHPEGADIVIVPALHNSQNPIILKWLKKQNEMGATFIGICDGVWTLAYSGLLDRREATGHWYAKDKLIKTFPNTNWTKNKRYVHDDRMITTSGVTASIPISLALIETLVGKKKATETAVLYGVESWDPNHNSDKFEFKWNHYLLATKNYLSFWNHETIGIPIYEGIDEVSLALVADAYARTYRSDVTSIASQTKQIKSKSGLSIYPDITNPESDGINVKVLIPKDGKSFSLLKETYDTIQKRYGETTMEFVALQMEFPFP</sequence>
<evidence type="ECO:0000256" key="1">
    <source>
        <dbReference type="SAM" id="Phobius"/>
    </source>
</evidence>
<organism evidence="3 4">
    <name type="scientific">Leptospira levettii</name>
    <dbReference type="NCBI Taxonomy" id="2023178"/>
    <lineage>
        <taxon>Bacteria</taxon>
        <taxon>Pseudomonadati</taxon>
        <taxon>Spirochaetota</taxon>
        <taxon>Spirochaetia</taxon>
        <taxon>Leptospirales</taxon>
        <taxon>Leptospiraceae</taxon>
        <taxon>Leptospira</taxon>
    </lineage>
</organism>
<dbReference type="GO" id="GO:0006355">
    <property type="term" value="P:regulation of DNA-templated transcription"/>
    <property type="evidence" value="ECO:0007669"/>
    <property type="project" value="TreeGrafter"/>
</dbReference>
<dbReference type="InterPro" id="IPR002818">
    <property type="entry name" value="DJ-1/PfpI"/>
</dbReference>
<dbReference type="SUPFAM" id="SSF52317">
    <property type="entry name" value="Class I glutamine amidotransferase-like"/>
    <property type="match status" value="1"/>
</dbReference>
<comment type="caution">
    <text evidence="3">The sequence shown here is derived from an EMBL/GenBank/DDBJ whole genome shotgun (WGS) entry which is preliminary data.</text>
</comment>
<gene>
    <name evidence="3" type="ORF">ND810_15940</name>
</gene>
<name>A0AAW5VEI1_9LEPT</name>
<dbReference type="Proteomes" id="UP001209694">
    <property type="component" value="Unassembled WGS sequence"/>
</dbReference>